<evidence type="ECO:0000313" key="9">
    <source>
        <dbReference type="EMBL" id="QHI69996.1"/>
    </source>
</evidence>
<dbReference type="CDD" id="cd16373">
    <property type="entry name" value="DMSOR_beta_like"/>
    <property type="match status" value="1"/>
</dbReference>
<evidence type="ECO:0000256" key="4">
    <source>
        <dbReference type="ARBA" id="ARBA00022982"/>
    </source>
</evidence>
<evidence type="ECO:0000256" key="6">
    <source>
        <dbReference type="ARBA" id="ARBA00023014"/>
    </source>
</evidence>
<keyword evidence="7" id="KW-1133">Transmembrane helix</keyword>
<dbReference type="NCBIfam" id="TIGR01409">
    <property type="entry name" value="TAT_signal_seq"/>
    <property type="match status" value="1"/>
</dbReference>
<evidence type="ECO:0000256" key="7">
    <source>
        <dbReference type="SAM" id="Phobius"/>
    </source>
</evidence>
<keyword evidence="5" id="KW-0408">Iron</keyword>
<keyword evidence="10" id="KW-1185">Reference proteome</keyword>
<dbReference type="InterPro" id="IPR051684">
    <property type="entry name" value="Electron_Trans/Redox"/>
</dbReference>
<evidence type="ECO:0000313" key="10">
    <source>
        <dbReference type="Proteomes" id="UP000464954"/>
    </source>
</evidence>
<dbReference type="PANTHER" id="PTHR30176:SF3">
    <property type="entry name" value="FERREDOXIN-TYPE PROTEIN NAPH"/>
    <property type="match status" value="1"/>
</dbReference>
<dbReference type="Pfam" id="PF12801">
    <property type="entry name" value="Fer4_5"/>
    <property type="match status" value="2"/>
</dbReference>
<dbReference type="EMBL" id="CP047593">
    <property type="protein sequence ID" value="QHI69996.1"/>
    <property type="molecule type" value="Genomic_DNA"/>
</dbReference>
<organism evidence="9 10">
    <name type="scientific">Tichowtungia aerotolerans</name>
    <dbReference type="NCBI Taxonomy" id="2697043"/>
    <lineage>
        <taxon>Bacteria</taxon>
        <taxon>Pseudomonadati</taxon>
        <taxon>Kiritimatiellota</taxon>
        <taxon>Tichowtungiia</taxon>
        <taxon>Tichowtungiales</taxon>
        <taxon>Tichowtungiaceae</taxon>
        <taxon>Tichowtungia</taxon>
    </lineage>
</organism>
<gene>
    <name evidence="9" type="ORF">GT409_11235</name>
</gene>
<feature type="transmembrane region" description="Helical" evidence="7">
    <location>
        <begin position="108"/>
        <end position="128"/>
    </location>
</feature>
<feature type="domain" description="4Fe-4S ferredoxin-type" evidence="8">
    <location>
        <begin position="343"/>
        <end position="375"/>
    </location>
</feature>
<keyword evidence="6" id="KW-0411">Iron-sulfur</keyword>
<dbReference type="PANTHER" id="PTHR30176">
    <property type="entry name" value="FERREDOXIN-TYPE PROTEIN NAPH"/>
    <property type="match status" value="1"/>
</dbReference>
<dbReference type="GO" id="GO:0046872">
    <property type="term" value="F:metal ion binding"/>
    <property type="evidence" value="ECO:0007669"/>
    <property type="project" value="UniProtKB-KW"/>
</dbReference>
<dbReference type="GO" id="GO:0005886">
    <property type="term" value="C:plasma membrane"/>
    <property type="evidence" value="ECO:0007669"/>
    <property type="project" value="TreeGrafter"/>
</dbReference>
<evidence type="ECO:0000256" key="1">
    <source>
        <dbReference type="ARBA" id="ARBA00022448"/>
    </source>
</evidence>
<protein>
    <submittedName>
        <fullName evidence="9">4Fe-4S binding protein</fullName>
    </submittedName>
</protein>
<dbReference type="InterPro" id="IPR017896">
    <property type="entry name" value="4Fe4S_Fe-S-bd"/>
</dbReference>
<proteinExistence type="predicted"/>
<keyword evidence="7" id="KW-0812">Transmembrane</keyword>
<sequence>MSKVKGLKFTMRLLLLAGALFFIIGGPLPVWMERLVPALSPLSLFAESIAQRSWYAGLFWSLPPLAVLLLAVFKGRFFCQWICPLGTLYSLPQKIGPKKRVLPFRLNALLFWTVLTSSVLGLSALLWLDPLSTVSRAGALAHAAAWIPGLMIPLFLLLSVFQPQVWCTHLCPLGYSFDLLNRKTGKNVLRRDRRQFIAGLGLGGAAAAIFPKSGKGEASSSVLPPGATEKFAETCSRCYACVSACPAEIIKVKKGGPLGELAMPELVFDYEYGCEESCNRCSQACPTGAIRALSHEEKWKTQIGKAKVKKGRCLAWADNEYCMVCDEYCPYSAIETVWKDDVACPVVKPDLCRGCGACEANCPAPEGKAIFVRPVSPQQKIVE</sequence>
<dbReference type="InterPro" id="IPR019546">
    <property type="entry name" value="TAT_signal_bac_arc"/>
</dbReference>
<dbReference type="PROSITE" id="PS51379">
    <property type="entry name" value="4FE4S_FER_2"/>
    <property type="match status" value="3"/>
</dbReference>
<feature type="transmembrane region" description="Helical" evidence="7">
    <location>
        <begin position="56"/>
        <end position="73"/>
    </location>
</feature>
<feature type="domain" description="4Fe-4S ferredoxin-type" evidence="8">
    <location>
        <begin position="264"/>
        <end position="295"/>
    </location>
</feature>
<dbReference type="GO" id="GO:0051539">
    <property type="term" value="F:4 iron, 4 sulfur cluster binding"/>
    <property type="evidence" value="ECO:0007669"/>
    <property type="project" value="UniProtKB-KW"/>
</dbReference>
<name>A0A6P1MEF8_9BACT</name>
<accession>A0A6P1MEF8</accession>
<dbReference type="PROSITE" id="PS00198">
    <property type="entry name" value="4FE4S_FER_1"/>
    <property type="match status" value="2"/>
</dbReference>
<keyword evidence="2" id="KW-0004">4Fe-4S</keyword>
<keyword evidence="1" id="KW-0813">Transport</keyword>
<dbReference type="KEGG" id="taer:GT409_11235"/>
<evidence type="ECO:0000259" key="8">
    <source>
        <dbReference type="PROSITE" id="PS51379"/>
    </source>
</evidence>
<keyword evidence="4" id="KW-0249">Electron transport</keyword>
<reference evidence="9 10" key="1">
    <citation type="submission" date="2020-01" db="EMBL/GenBank/DDBJ databases">
        <title>Ponticoccus aerotolerans gen. nov., sp. nov., an anaerobic bacterium and proposal of Ponticoccusceae fam. nov., Ponticoccusles ord. nov. and Ponticoccuse classis nov. in the phylum Kiritimatiellaeota.</title>
        <authorList>
            <person name="Zhou L.Y."/>
            <person name="Du Z.J."/>
        </authorList>
    </citation>
    <scope>NUCLEOTIDE SEQUENCE [LARGE SCALE GENOMIC DNA]</scope>
    <source>
        <strain evidence="9 10">S-5007</strain>
    </source>
</reference>
<evidence type="ECO:0000256" key="2">
    <source>
        <dbReference type="ARBA" id="ARBA00022485"/>
    </source>
</evidence>
<feature type="domain" description="4Fe-4S ferredoxin-type" evidence="8">
    <location>
        <begin position="226"/>
        <end position="255"/>
    </location>
</feature>
<dbReference type="AlphaFoldDB" id="A0A6P1MEF8"/>
<dbReference type="RefSeq" id="WP_160629175.1">
    <property type="nucleotide sequence ID" value="NZ_CP047593.1"/>
</dbReference>
<keyword evidence="7" id="KW-0472">Membrane</keyword>
<dbReference type="Pfam" id="PF12838">
    <property type="entry name" value="Fer4_7"/>
    <property type="match status" value="1"/>
</dbReference>
<evidence type="ECO:0000256" key="5">
    <source>
        <dbReference type="ARBA" id="ARBA00023004"/>
    </source>
</evidence>
<evidence type="ECO:0000256" key="3">
    <source>
        <dbReference type="ARBA" id="ARBA00022723"/>
    </source>
</evidence>
<dbReference type="Proteomes" id="UP000464954">
    <property type="component" value="Chromosome"/>
</dbReference>
<dbReference type="InterPro" id="IPR017900">
    <property type="entry name" value="4Fe4S_Fe_S_CS"/>
</dbReference>
<dbReference type="Gene3D" id="3.30.70.20">
    <property type="match status" value="2"/>
</dbReference>
<dbReference type="SUPFAM" id="SSF54862">
    <property type="entry name" value="4Fe-4S ferredoxins"/>
    <property type="match status" value="1"/>
</dbReference>
<keyword evidence="3" id="KW-0479">Metal-binding</keyword>
<feature type="transmembrane region" description="Helical" evidence="7">
    <location>
        <begin position="140"/>
        <end position="161"/>
    </location>
</feature>